<feature type="signal peptide" evidence="2">
    <location>
        <begin position="1"/>
        <end position="23"/>
    </location>
</feature>
<evidence type="ECO:0000313" key="4">
    <source>
        <dbReference type="EMBL" id="ERN17994.1"/>
    </source>
</evidence>
<evidence type="ECO:0000313" key="5">
    <source>
        <dbReference type="Proteomes" id="UP000017836"/>
    </source>
</evidence>
<dbReference type="Gramene" id="ERN17994">
    <property type="protein sequence ID" value="ERN17994"/>
    <property type="gene ID" value="AMTR_s00046p00138910"/>
</dbReference>
<dbReference type="InterPro" id="IPR027923">
    <property type="entry name" value="Hydrophob_seed_dom"/>
</dbReference>
<proteinExistence type="predicted"/>
<organism evidence="4 5">
    <name type="scientific">Amborella trichopoda</name>
    <dbReference type="NCBI Taxonomy" id="13333"/>
    <lineage>
        <taxon>Eukaryota</taxon>
        <taxon>Viridiplantae</taxon>
        <taxon>Streptophyta</taxon>
        <taxon>Embryophyta</taxon>
        <taxon>Tracheophyta</taxon>
        <taxon>Spermatophyta</taxon>
        <taxon>Magnoliopsida</taxon>
        <taxon>Amborellales</taxon>
        <taxon>Amborellaceae</taxon>
        <taxon>Amborella</taxon>
    </lineage>
</organism>
<dbReference type="SUPFAM" id="SSF47699">
    <property type="entry name" value="Bifunctional inhibitor/lipid-transfer protein/seed storage 2S albumin"/>
    <property type="match status" value="1"/>
</dbReference>
<accession>U5D6C7</accession>
<protein>
    <recommendedName>
        <fullName evidence="3">Bifunctional inhibitor/plant lipid transfer protein/seed storage helical domain-containing protein</fullName>
    </recommendedName>
</protein>
<dbReference type="Proteomes" id="UP000017836">
    <property type="component" value="Unassembled WGS sequence"/>
</dbReference>
<evidence type="ECO:0000256" key="2">
    <source>
        <dbReference type="SAM" id="SignalP"/>
    </source>
</evidence>
<feature type="domain" description="Bifunctional inhibitor/plant lipid transfer protein/seed storage helical" evidence="3">
    <location>
        <begin position="156"/>
        <end position="237"/>
    </location>
</feature>
<sequence length="240" mass="25267">MASPKLSAILLILFLFATPPILSCNYCSPHPHKSRRHKPPKKAPPISPKPPLTPPPATVKPPINTPPITTKPPTLPPPVTVKPPITTPPVTVKPPIITPPVIVKPPGTPPPVIVEPPYTPPITVKPPITTPPVTVKPPFSPPGCTPPPLRPPPATCPVDALKLGACVDMLGGLVHVGLGVHVADECCPLIQGLADIQATLCLCNSIRMKLLNLKIFVPLALKLLVTCGMNPPPDFACPMM</sequence>
<keyword evidence="5" id="KW-1185">Reference proteome</keyword>
<keyword evidence="2" id="KW-0732">Signal</keyword>
<dbReference type="AlphaFoldDB" id="U5D6C7"/>
<dbReference type="EMBL" id="KI392290">
    <property type="protein sequence ID" value="ERN17994.1"/>
    <property type="molecule type" value="Genomic_DNA"/>
</dbReference>
<dbReference type="eggNOG" id="ENOG502QWQN">
    <property type="taxonomic scope" value="Eukaryota"/>
</dbReference>
<name>U5D6C7_AMBTC</name>
<reference evidence="5" key="1">
    <citation type="journal article" date="2013" name="Science">
        <title>The Amborella genome and the evolution of flowering plants.</title>
        <authorList>
            <consortium name="Amborella Genome Project"/>
        </authorList>
    </citation>
    <scope>NUCLEOTIDE SEQUENCE [LARGE SCALE GENOMIC DNA]</scope>
</reference>
<dbReference type="OMA" id="HVADECC"/>
<dbReference type="STRING" id="13333.U5D6C7"/>
<feature type="compositionally biased region" description="Pro residues" evidence="1">
    <location>
        <begin position="42"/>
        <end position="80"/>
    </location>
</feature>
<dbReference type="Pfam" id="PF14547">
    <property type="entry name" value="Hydrophob_seed"/>
    <property type="match status" value="1"/>
</dbReference>
<dbReference type="InterPro" id="IPR016140">
    <property type="entry name" value="Bifunc_inhib/LTP/seed_store"/>
</dbReference>
<gene>
    <name evidence="4" type="ORF">AMTR_s00046p00138910</name>
</gene>
<feature type="region of interest" description="Disordered" evidence="1">
    <location>
        <begin position="30"/>
        <end position="80"/>
    </location>
</feature>
<evidence type="ECO:0000256" key="1">
    <source>
        <dbReference type="SAM" id="MobiDB-lite"/>
    </source>
</evidence>
<evidence type="ECO:0000259" key="3">
    <source>
        <dbReference type="SMART" id="SM00499"/>
    </source>
</evidence>
<dbReference type="Gene3D" id="1.10.110.10">
    <property type="entry name" value="Plant lipid-transfer and hydrophobic proteins"/>
    <property type="match status" value="1"/>
</dbReference>
<dbReference type="InterPro" id="IPR051636">
    <property type="entry name" value="Plant_LTP/defense-related"/>
</dbReference>
<dbReference type="InterPro" id="IPR036312">
    <property type="entry name" value="Bifun_inhib/LTP/seed_sf"/>
</dbReference>
<dbReference type="OrthoDB" id="1935738at2759"/>
<dbReference type="SMART" id="SM00499">
    <property type="entry name" value="AAI"/>
    <property type="match status" value="1"/>
</dbReference>
<feature type="chain" id="PRO_5004658672" description="Bifunctional inhibitor/plant lipid transfer protein/seed storage helical domain-containing protein" evidence="2">
    <location>
        <begin position="24"/>
        <end position="240"/>
    </location>
</feature>
<dbReference type="CDD" id="cd01958">
    <property type="entry name" value="HPS_like"/>
    <property type="match status" value="1"/>
</dbReference>
<dbReference type="HOGENOM" id="CLU_055715_3_0_1"/>
<dbReference type="KEGG" id="atr:18446345"/>
<feature type="compositionally biased region" description="Basic residues" evidence="1">
    <location>
        <begin position="30"/>
        <end position="41"/>
    </location>
</feature>
<dbReference type="PANTHER" id="PTHR31731">
    <property type="match status" value="1"/>
</dbReference>